<evidence type="ECO:0000313" key="4">
    <source>
        <dbReference type="Proteomes" id="UP001285441"/>
    </source>
</evidence>
<evidence type="ECO:0000256" key="1">
    <source>
        <dbReference type="SAM" id="MobiDB-lite"/>
    </source>
</evidence>
<proteinExistence type="predicted"/>
<dbReference type="Proteomes" id="UP001285441">
    <property type="component" value="Unassembled WGS sequence"/>
</dbReference>
<name>A0AAE0NY34_9PEZI</name>
<accession>A0AAE0NY34</accession>
<gene>
    <name evidence="3" type="ORF">B0H63DRAFT_104526</name>
</gene>
<dbReference type="PROSITE" id="PS00028">
    <property type="entry name" value="ZINC_FINGER_C2H2_1"/>
    <property type="match status" value="1"/>
</dbReference>
<reference evidence="3" key="1">
    <citation type="journal article" date="2023" name="Mol. Phylogenet. Evol.">
        <title>Genome-scale phylogeny and comparative genomics of the fungal order Sordariales.</title>
        <authorList>
            <person name="Hensen N."/>
            <person name="Bonometti L."/>
            <person name="Westerberg I."/>
            <person name="Brannstrom I.O."/>
            <person name="Guillou S."/>
            <person name="Cros-Aarteil S."/>
            <person name="Calhoun S."/>
            <person name="Haridas S."/>
            <person name="Kuo A."/>
            <person name="Mondo S."/>
            <person name="Pangilinan J."/>
            <person name="Riley R."/>
            <person name="LaButti K."/>
            <person name="Andreopoulos B."/>
            <person name="Lipzen A."/>
            <person name="Chen C."/>
            <person name="Yan M."/>
            <person name="Daum C."/>
            <person name="Ng V."/>
            <person name="Clum A."/>
            <person name="Steindorff A."/>
            <person name="Ohm R.A."/>
            <person name="Martin F."/>
            <person name="Silar P."/>
            <person name="Natvig D.O."/>
            <person name="Lalanne C."/>
            <person name="Gautier V."/>
            <person name="Ament-Velasquez S.L."/>
            <person name="Kruys A."/>
            <person name="Hutchinson M.I."/>
            <person name="Powell A.J."/>
            <person name="Barry K."/>
            <person name="Miller A.N."/>
            <person name="Grigoriev I.V."/>
            <person name="Debuchy R."/>
            <person name="Gladieux P."/>
            <person name="Hiltunen Thoren M."/>
            <person name="Johannesson H."/>
        </authorList>
    </citation>
    <scope>NUCLEOTIDE SEQUENCE</scope>
    <source>
        <strain evidence="3">CBS 232.78</strain>
    </source>
</reference>
<comment type="caution">
    <text evidence="3">The sequence shown here is derived from an EMBL/GenBank/DDBJ whole genome shotgun (WGS) entry which is preliminary data.</text>
</comment>
<dbReference type="EMBL" id="JAULSW010000002">
    <property type="protein sequence ID" value="KAK3389816.1"/>
    <property type="molecule type" value="Genomic_DNA"/>
</dbReference>
<sequence>MDPDSTYQAPTVEHAPNEEFSYNVEEFPTPEQYNQFPANDPYFDPGAVDPGPDERFARFASIAIDSTCRHCRQSFPSHNKLMEHLHDKHLHTQWPGRRRSSRQTVQLEQLERAVSLGRRVKFQLDPPQPRYEAFYGWKQTKPGRRGNPNSNPRARVIPISSITYR</sequence>
<evidence type="ECO:0000259" key="2">
    <source>
        <dbReference type="PROSITE" id="PS00028"/>
    </source>
</evidence>
<reference evidence="3" key="2">
    <citation type="submission" date="2023-06" db="EMBL/GenBank/DDBJ databases">
        <authorList>
            <consortium name="Lawrence Berkeley National Laboratory"/>
            <person name="Haridas S."/>
            <person name="Hensen N."/>
            <person name="Bonometti L."/>
            <person name="Westerberg I."/>
            <person name="Brannstrom I.O."/>
            <person name="Guillou S."/>
            <person name="Cros-Aarteil S."/>
            <person name="Calhoun S."/>
            <person name="Kuo A."/>
            <person name="Mondo S."/>
            <person name="Pangilinan J."/>
            <person name="Riley R."/>
            <person name="LaButti K."/>
            <person name="Andreopoulos B."/>
            <person name="Lipzen A."/>
            <person name="Chen C."/>
            <person name="Yanf M."/>
            <person name="Daum C."/>
            <person name="Ng V."/>
            <person name="Clum A."/>
            <person name="Steindorff A."/>
            <person name="Ohm R."/>
            <person name="Martin F."/>
            <person name="Silar P."/>
            <person name="Natvig D."/>
            <person name="Lalanne C."/>
            <person name="Gautier V."/>
            <person name="Ament-velasquez S.L."/>
            <person name="Kruys A."/>
            <person name="Hutchinson M.I."/>
            <person name="Powell A.J."/>
            <person name="Barry K."/>
            <person name="Miller A.N."/>
            <person name="Grigoriev I.V."/>
            <person name="Debuchy R."/>
            <person name="Gladieux P."/>
            <person name="Thoren M.H."/>
            <person name="Johannesson H."/>
        </authorList>
    </citation>
    <scope>NUCLEOTIDE SEQUENCE</scope>
    <source>
        <strain evidence="3">CBS 232.78</strain>
    </source>
</reference>
<feature type="domain" description="C2H2-type" evidence="2">
    <location>
        <begin position="68"/>
        <end position="89"/>
    </location>
</feature>
<organism evidence="3 4">
    <name type="scientific">Podospora didyma</name>
    <dbReference type="NCBI Taxonomy" id="330526"/>
    <lineage>
        <taxon>Eukaryota</taxon>
        <taxon>Fungi</taxon>
        <taxon>Dikarya</taxon>
        <taxon>Ascomycota</taxon>
        <taxon>Pezizomycotina</taxon>
        <taxon>Sordariomycetes</taxon>
        <taxon>Sordariomycetidae</taxon>
        <taxon>Sordariales</taxon>
        <taxon>Podosporaceae</taxon>
        <taxon>Podospora</taxon>
    </lineage>
</organism>
<dbReference type="AlphaFoldDB" id="A0AAE0NY34"/>
<dbReference type="InterPro" id="IPR013087">
    <property type="entry name" value="Znf_C2H2_type"/>
</dbReference>
<keyword evidence="4" id="KW-1185">Reference proteome</keyword>
<evidence type="ECO:0000313" key="3">
    <source>
        <dbReference type="EMBL" id="KAK3389816.1"/>
    </source>
</evidence>
<feature type="region of interest" description="Disordered" evidence="1">
    <location>
        <begin position="138"/>
        <end position="165"/>
    </location>
</feature>
<protein>
    <recommendedName>
        <fullName evidence="2">C2H2-type domain-containing protein</fullName>
    </recommendedName>
</protein>